<dbReference type="PANTHER" id="PTHR30118">
    <property type="entry name" value="HTH-TYPE TRANSCRIPTIONAL REGULATOR LEUO-RELATED"/>
    <property type="match status" value="1"/>
</dbReference>
<dbReference type="InterPro" id="IPR036388">
    <property type="entry name" value="WH-like_DNA-bd_sf"/>
</dbReference>
<comment type="caution">
    <text evidence="6">The sequence shown here is derived from an EMBL/GenBank/DDBJ whole genome shotgun (WGS) entry which is preliminary data.</text>
</comment>
<comment type="similarity">
    <text evidence="1">Belongs to the LysR transcriptional regulatory family.</text>
</comment>
<reference evidence="6 7" key="1">
    <citation type="submission" date="2022-10" db="EMBL/GenBank/DDBJ databases">
        <title>High-quality genome sequences of two octocoral-associated bacteria, Endozoicomonas euniceicola EF212 and Endozoicomonas gorgoniicola PS125.</title>
        <authorList>
            <person name="Chiou Y.-J."/>
            <person name="Chen Y.-H."/>
        </authorList>
    </citation>
    <scope>NUCLEOTIDE SEQUENCE [LARGE SCALE GENOMIC DNA]</scope>
    <source>
        <strain evidence="6 7">PS125</strain>
    </source>
</reference>
<evidence type="ECO:0000313" key="7">
    <source>
        <dbReference type="Proteomes" id="UP001209854"/>
    </source>
</evidence>
<name>A0ABT3N524_9GAMM</name>
<gene>
    <name evidence="6" type="ORF">NX722_27470</name>
</gene>
<proteinExistence type="inferred from homology"/>
<dbReference type="PANTHER" id="PTHR30118:SF15">
    <property type="entry name" value="TRANSCRIPTIONAL REGULATORY PROTEIN"/>
    <property type="match status" value="1"/>
</dbReference>
<dbReference type="RefSeq" id="WP_262565996.1">
    <property type="nucleotide sequence ID" value="NZ_JAPFCC010000001.1"/>
</dbReference>
<evidence type="ECO:0000313" key="6">
    <source>
        <dbReference type="EMBL" id="MCW7556304.1"/>
    </source>
</evidence>
<organism evidence="6 7">
    <name type="scientific">Endozoicomonas gorgoniicola</name>
    <dbReference type="NCBI Taxonomy" id="1234144"/>
    <lineage>
        <taxon>Bacteria</taxon>
        <taxon>Pseudomonadati</taxon>
        <taxon>Pseudomonadota</taxon>
        <taxon>Gammaproteobacteria</taxon>
        <taxon>Oceanospirillales</taxon>
        <taxon>Endozoicomonadaceae</taxon>
        <taxon>Endozoicomonas</taxon>
    </lineage>
</organism>
<dbReference type="Pfam" id="PF03466">
    <property type="entry name" value="LysR_substrate"/>
    <property type="match status" value="1"/>
</dbReference>
<evidence type="ECO:0000256" key="3">
    <source>
        <dbReference type="ARBA" id="ARBA00023125"/>
    </source>
</evidence>
<dbReference type="Gene3D" id="3.40.190.10">
    <property type="entry name" value="Periplasmic binding protein-like II"/>
    <property type="match status" value="2"/>
</dbReference>
<evidence type="ECO:0000256" key="2">
    <source>
        <dbReference type="ARBA" id="ARBA00023015"/>
    </source>
</evidence>
<dbReference type="EMBL" id="JAPFCC010000001">
    <property type="protein sequence ID" value="MCW7556304.1"/>
    <property type="molecule type" value="Genomic_DNA"/>
</dbReference>
<evidence type="ECO:0000256" key="1">
    <source>
        <dbReference type="ARBA" id="ARBA00009437"/>
    </source>
</evidence>
<evidence type="ECO:0000256" key="4">
    <source>
        <dbReference type="ARBA" id="ARBA00023163"/>
    </source>
</evidence>
<evidence type="ECO:0000259" key="5">
    <source>
        <dbReference type="PROSITE" id="PS50931"/>
    </source>
</evidence>
<dbReference type="CDD" id="cd08417">
    <property type="entry name" value="PBP2_Nitroaromatics_like"/>
    <property type="match status" value="1"/>
</dbReference>
<keyword evidence="7" id="KW-1185">Reference proteome</keyword>
<keyword evidence="4" id="KW-0804">Transcription</keyword>
<dbReference type="SUPFAM" id="SSF46785">
    <property type="entry name" value="Winged helix' DNA-binding domain"/>
    <property type="match status" value="1"/>
</dbReference>
<accession>A0ABT3N524</accession>
<dbReference type="InterPro" id="IPR000847">
    <property type="entry name" value="LysR_HTH_N"/>
</dbReference>
<keyword evidence="2" id="KW-0805">Transcription regulation</keyword>
<dbReference type="InterPro" id="IPR005119">
    <property type="entry name" value="LysR_subst-bd"/>
</dbReference>
<sequence>MPDRLSGSDLNLLPVLHVLLEERNVTRAAGKLNLSQSAISRSLGRLRKLFNDPLFTRTPKGLNPTPRAEALAAQLRLSLSDIGRLIAPAEFDPASTKRLFRLSTTDYGAQIFIPPVIRRIHREAPGVDLEIIPWHEHLINELDQQNIDISTCAVSDAPAAVHGRGLGKDQFVCVMSRNHPLLEGDFTLQAYAEASHALITMGGERKGLVDYTLEKYGLQRRIALRVPHFVAAFALVADTELILTVPYCLAKICAADHGLEIIPFPAEHEGLTYSLIWHERFMRDPGHIWLRQLMYEELTRTIALWHTPPSASH</sequence>
<feature type="domain" description="HTH lysR-type" evidence="5">
    <location>
        <begin position="9"/>
        <end position="65"/>
    </location>
</feature>
<dbReference type="InterPro" id="IPR050389">
    <property type="entry name" value="LysR-type_TF"/>
</dbReference>
<dbReference type="InterPro" id="IPR036390">
    <property type="entry name" value="WH_DNA-bd_sf"/>
</dbReference>
<dbReference type="Proteomes" id="UP001209854">
    <property type="component" value="Unassembled WGS sequence"/>
</dbReference>
<dbReference type="PRINTS" id="PR00039">
    <property type="entry name" value="HTHLYSR"/>
</dbReference>
<dbReference type="Pfam" id="PF00126">
    <property type="entry name" value="HTH_1"/>
    <property type="match status" value="1"/>
</dbReference>
<dbReference type="Gene3D" id="1.10.10.10">
    <property type="entry name" value="Winged helix-like DNA-binding domain superfamily/Winged helix DNA-binding domain"/>
    <property type="match status" value="1"/>
</dbReference>
<dbReference type="InterPro" id="IPR037402">
    <property type="entry name" value="YidZ_PBP2"/>
</dbReference>
<keyword evidence="3" id="KW-0238">DNA-binding</keyword>
<dbReference type="SUPFAM" id="SSF53850">
    <property type="entry name" value="Periplasmic binding protein-like II"/>
    <property type="match status" value="1"/>
</dbReference>
<protein>
    <submittedName>
        <fullName evidence="6">LysR family transcriptional regulator</fullName>
    </submittedName>
</protein>
<dbReference type="PROSITE" id="PS50931">
    <property type="entry name" value="HTH_LYSR"/>
    <property type="match status" value="1"/>
</dbReference>